<keyword evidence="1 2" id="KW-0694">RNA-binding</keyword>
<dbReference type="InterPro" id="IPR050374">
    <property type="entry name" value="RRT5_SRSF_SR"/>
</dbReference>
<sequence>MTRSETPPEQGRVRAVIVSSNMATPGDDHDESNAATGDGLPPVRSGSTASANNVDGVVDNNGRPHSSSATTTNGNNNNNNNDDNGAGVTNTYEVADMAEEIAPPPPSVGMYPGPFMSMSPPTFVPDPSQVHLHPSTPPASSVCSIYVQYSRPCSSWKVLRDRIRTICPLVPIVHVKVVNHYSAVVRIRGHYSAALCITALNDHVPMDGFRYHAVLIDYSLQGQVPFAPMPGSMYPYGYDNSNMLAVPNNGLVGSDKTHAPHSPPTSPSQSVQTPSSSNSILDAPQSRSDGVLDSQTRDTSTGAGTGNDETSSFEPIYANGAGTNGAHGGEGGEYLDYWSPDAPMFPMPMAHNPYSMYSPHRTIPVVSPDFVPFATGYHRKMHNTTDRQKVFIKNIPYSTQWQDLKDFLRTGANIYHVELPQYEDGRPRGYAIATFFTEQDANEAVRKFHGSTFNGREIFVYHNNSRRPSKDGEDEDDNNNNDQPQQTAATAENVEGVR</sequence>
<dbReference type="InterPro" id="IPR035979">
    <property type="entry name" value="RBD_domain_sf"/>
</dbReference>
<accession>A0A060T5Y8</accession>
<dbReference type="PANTHER" id="PTHR23003:SF3">
    <property type="entry name" value="FI21236P1-RELATED"/>
    <property type="match status" value="1"/>
</dbReference>
<dbReference type="SMART" id="SM00360">
    <property type="entry name" value="RRM"/>
    <property type="match status" value="1"/>
</dbReference>
<dbReference type="EMBL" id="HG937693">
    <property type="protein sequence ID" value="CDP34307.1"/>
    <property type="molecule type" value="Genomic_DNA"/>
</dbReference>
<dbReference type="AlphaFoldDB" id="A0A060T5Y8"/>
<reference evidence="5" key="2">
    <citation type="submission" date="2014-06" db="EMBL/GenBank/DDBJ databases">
        <title>The complete genome of Blastobotrys (Arxula) adeninivorans LS3 - a yeast of biotechnological interest.</title>
        <authorList>
            <person name="Kunze G."/>
            <person name="Gaillardin C."/>
            <person name="Czernicka M."/>
            <person name="Durrens P."/>
            <person name="Martin T."/>
            <person name="Boer E."/>
            <person name="Gabaldon T."/>
            <person name="Cruz J."/>
            <person name="Talla E."/>
            <person name="Marck C."/>
            <person name="Goffeau A."/>
            <person name="Barbe V."/>
            <person name="Baret P."/>
            <person name="Baronian K."/>
            <person name="Beier S."/>
            <person name="Bleykasten C."/>
            <person name="Bode R."/>
            <person name="Casaregola S."/>
            <person name="Despons L."/>
            <person name="Fairhead C."/>
            <person name="Giersberg M."/>
            <person name="Gierski P."/>
            <person name="Hahnel U."/>
            <person name="Hartmann A."/>
            <person name="Jankowska D."/>
            <person name="Jubin C."/>
            <person name="Jung P."/>
            <person name="Lafontaine I."/>
            <person name="Leh-Louis V."/>
            <person name="Lemaire M."/>
            <person name="Marcet-Houben M."/>
            <person name="Mascher M."/>
            <person name="Morel G."/>
            <person name="Richard G.-F."/>
            <person name="Riechen J."/>
            <person name="Sacerdot C."/>
            <person name="Sarkar A."/>
            <person name="Savel G."/>
            <person name="Schacherer J."/>
            <person name="Sherman D."/>
            <person name="Straub M.-L."/>
            <person name="Stein N."/>
            <person name="Thierry A."/>
            <person name="Trautwein-Schult A."/>
            <person name="Westhof E."/>
            <person name="Worch S."/>
            <person name="Dujon B."/>
            <person name="Souciet J.-L."/>
            <person name="Wincker P."/>
            <person name="Scholz U."/>
            <person name="Neuveglise N."/>
        </authorList>
    </citation>
    <scope>NUCLEOTIDE SEQUENCE</scope>
    <source>
        <strain evidence="5">LS3</strain>
    </source>
</reference>
<dbReference type="GO" id="GO:1990904">
    <property type="term" value="C:ribonucleoprotein complex"/>
    <property type="evidence" value="ECO:0007669"/>
    <property type="project" value="TreeGrafter"/>
</dbReference>
<reference evidence="5" key="1">
    <citation type="submission" date="2014-02" db="EMBL/GenBank/DDBJ databases">
        <authorList>
            <person name="Genoscope - CEA"/>
        </authorList>
    </citation>
    <scope>NUCLEOTIDE SEQUENCE</scope>
    <source>
        <strain evidence="5">LS3</strain>
    </source>
</reference>
<gene>
    <name evidence="5" type="ORF">GNLVRS02_ARAD1C09416g</name>
</gene>
<feature type="region of interest" description="Disordered" evidence="3">
    <location>
        <begin position="247"/>
        <end position="326"/>
    </location>
</feature>
<feature type="compositionally biased region" description="Low complexity" evidence="3">
    <location>
        <begin position="69"/>
        <end position="88"/>
    </location>
</feature>
<dbReference type="PROSITE" id="PS50102">
    <property type="entry name" value="RRM"/>
    <property type="match status" value="1"/>
</dbReference>
<evidence type="ECO:0000259" key="4">
    <source>
        <dbReference type="PROSITE" id="PS50102"/>
    </source>
</evidence>
<dbReference type="GO" id="GO:0005634">
    <property type="term" value="C:nucleus"/>
    <property type="evidence" value="ECO:0007669"/>
    <property type="project" value="TreeGrafter"/>
</dbReference>
<dbReference type="GO" id="GO:0005737">
    <property type="term" value="C:cytoplasm"/>
    <property type="evidence" value="ECO:0007669"/>
    <property type="project" value="TreeGrafter"/>
</dbReference>
<dbReference type="SUPFAM" id="SSF54928">
    <property type="entry name" value="RNA-binding domain, RBD"/>
    <property type="match status" value="1"/>
</dbReference>
<dbReference type="Pfam" id="PF00076">
    <property type="entry name" value="RRM_1"/>
    <property type="match status" value="1"/>
</dbReference>
<evidence type="ECO:0000256" key="2">
    <source>
        <dbReference type="PROSITE-ProRule" id="PRU00176"/>
    </source>
</evidence>
<dbReference type="PANTHER" id="PTHR23003">
    <property type="entry name" value="RNA RECOGNITION MOTIF RRM DOMAIN CONTAINING PROTEIN"/>
    <property type="match status" value="1"/>
</dbReference>
<feature type="compositionally biased region" description="Low complexity" evidence="3">
    <location>
        <begin position="267"/>
        <end position="279"/>
    </location>
</feature>
<evidence type="ECO:0000256" key="3">
    <source>
        <dbReference type="SAM" id="MobiDB-lite"/>
    </source>
</evidence>
<feature type="domain" description="RRM" evidence="4">
    <location>
        <begin position="388"/>
        <end position="465"/>
    </location>
</feature>
<evidence type="ECO:0000313" key="5">
    <source>
        <dbReference type="EMBL" id="CDP34307.1"/>
    </source>
</evidence>
<dbReference type="CDD" id="cd00590">
    <property type="entry name" value="RRM_SF"/>
    <property type="match status" value="1"/>
</dbReference>
<dbReference type="GO" id="GO:0003729">
    <property type="term" value="F:mRNA binding"/>
    <property type="evidence" value="ECO:0007669"/>
    <property type="project" value="TreeGrafter"/>
</dbReference>
<feature type="region of interest" description="Disordered" evidence="3">
    <location>
        <begin position="461"/>
        <end position="498"/>
    </location>
</feature>
<protein>
    <submittedName>
        <fullName evidence="5">ARAD1C09416p</fullName>
    </submittedName>
</protein>
<dbReference type="InterPro" id="IPR000504">
    <property type="entry name" value="RRM_dom"/>
</dbReference>
<evidence type="ECO:0000256" key="1">
    <source>
        <dbReference type="ARBA" id="ARBA00022884"/>
    </source>
</evidence>
<organism evidence="5">
    <name type="scientific">Blastobotrys adeninivorans</name>
    <name type="common">Yeast</name>
    <name type="synonym">Arxula adeninivorans</name>
    <dbReference type="NCBI Taxonomy" id="409370"/>
    <lineage>
        <taxon>Eukaryota</taxon>
        <taxon>Fungi</taxon>
        <taxon>Dikarya</taxon>
        <taxon>Ascomycota</taxon>
        <taxon>Saccharomycotina</taxon>
        <taxon>Dipodascomycetes</taxon>
        <taxon>Dipodascales</taxon>
        <taxon>Trichomonascaceae</taxon>
        <taxon>Blastobotrys</taxon>
    </lineage>
</organism>
<feature type="region of interest" description="Disordered" evidence="3">
    <location>
        <begin position="1"/>
        <end position="88"/>
    </location>
</feature>
<name>A0A060T5Y8_BLAAD</name>
<feature type="compositionally biased region" description="Low complexity" evidence="3">
    <location>
        <begin position="52"/>
        <end position="61"/>
    </location>
</feature>
<proteinExistence type="predicted"/>
<dbReference type="Gene3D" id="3.30.70.330">
    <property type="match status" value="1"/>
</dbReference>
<dbReference type="InterPro" id="IPR012677">
    <property type="entry name" value="Nucleotide-bd_a/b_plait_sf"/>
</dbReference>
<feature type="compositionally biased region" description="Polar residues" evidence="3">
    <location>
        <begin position="285"/>
        <end position="313"/>
    </location>
</feature>